<keyword evidence="2" id="KW-1133">Transmembrane helix</keyword>
<dbReference type="InterPro" id="IPR041033">
    <property type="entry name" value="SpaA_PFL_dom_1"/>
</dbReference>
<proteinExistence type="predicted"/>
<feature type="compositionally biased region" description="Basic and acidic residues" evidence="1">
    <location>
        <begin position="1099"/>
        <end position="1112"/>
    </location>
</feature>
<dbReference type="Pfam" id="PF17802">
    <property type="entry name" value="SpaA"/>
    <property type="match status" value="2"/>
</dbReference>
<feature type="compositionally biased region" description="Polar residues" evidence="1">
    <location>
        <begin position="1113"/>
        <end position="1125"/>
    </location>
</feature>
<dbReference type="OrthoDB" id="2216808at2"/>
<dbReference type="EMBL" id="FOTJ01000004">
    <property type="protein sequence ID" value="SFL28970.1"/>
    <property type="molecule type" value="Genomic_DNA"/>
</dbReference>
<evidence type="ECO:0000313" key="5">
    <source>
        <dbReference type="Proteomes" id="UP000181969"/>
    </source>
</evidence>
<feature type="region of interest" description="Disordered" evidence="1">
    <location>
        <begin position="447"/>
        <end position="468"/>
    </location>
</feature>
<sequence length="1452" mass="154399">MKKKKEKLVQSLTDQKQTHFHKWKTGKHWVYGATVLTLLAGGVTTTTLLQPQWFTQLVHAATMPSDFTQVGSIGSAPLYQTSNTSWSNIQKGIDALTEGQTPDYYVGAVQTDSSGNITAGQKVGWYDGQTSYAGQSLGSLASANPADLTQPNYLFVKNAIMKNDGFTDSDNYNDVTAPGQYVGIHNVGQAFESSTGKYVPIGIKVTINDATYYDSSSATSPRDVFSDGYKLMVAARNDGKGNITLGYVVVMTGVQAVDNGGGSEGGGSGGGSGQTYGGCTLGIPDSVNTSITYVNEDTGQALSGNALSAVKIADIDAGQSATLDSGNLGYFISNPTNLVLKDGVLTANSDNTVTQDASTLDANSYVSLKSNNSYSLIFRDTLGNKLQGSIVESLFGTQGPSLTASGYIQLDKTTAQYGDDLPNNLYDFTDLKFQVINKDGKVMDTLTLDSSGKSPKSKPLPPGDYTLHEISDSWDKTGQTERPDVSVHITGGQTTTVSGDQLTNQAVQGQITIVKKGVESGTDLWNGNYSLAGNQFKITKLDGADKGKIYTITTDAKGEAKTDKTLALGKYHVEEIKASDGFALTFKPVDVELTYKDKTTQLVFDEADGTNQEIKGQNTLEKSDKATGSNQDGKAVMKTAQYALFHNDTSTGSSPHTPGQAVLWTEKPNPKLIAGDKVTTSIIGGNTVNWGDKVVVDIDDASLDAAVGNLAEGDYYWQEVNAPEGYVVDPTKHTFSIKKKDDATQNIVTDNVKSAEQVIKAKITLDKSVTLPDNSGGTDSQGGSGYNGVEFTATPMSGTKADPVTFKTGINPNTGDDGWAQQNLIYGDWKITETKGVEGYQNIDPIYIHMTTDTAKDELTISASHNEDFSKPFSTRTFNITDDSDQTNPNGDSSVGDVDSNVPTISLSTIHLNDNNPNTPQPSIDIEKANDAMPNAGDGNYTDQPNNAGVNDHDTAETYYTVKGTAKTPIFFKVTNNGTEDLTDLKVSDQTIEGKVDVSGITWSYNGQKLSTNKDGFLTTPDGKELVLKPKETITATGTLGTLPVDDEHGDEAAVTGVGVTSKKKVGDNDKWYGKRPKPSIDIEKSNDDYAKAGNGNNADKDNNAGTNDHDTASTADDTQPSSTPIFFHITNNGEEALTNLVFKDTTTDGKIDVSSLKFFYQSKDGKTKTDITIDAKSGYFVDASGKVVTLQVGDQIFGTGTLPELPVDQLHGDNATITGTGVISGDKVGDHDKWYGKRPKPSIDIEKASGAMPESGQGNNTDKADNLGNDKVKDADTQDSAVSLDGNVKTAINFRVTNNGVEDLTHVKVTDTTVSGNVSMSAIVWTYNGQKLTINKDGEFELSGKLFVLPAGKSITGTADLDKVPAGTLSGDKATVSGVGVKSGIKVGDSDSWYGKTLTPPQAVLGSLPHTGEGRGAALLSILGGLILGVVAYLKRSELLMRLRQLRRKFK</sequence>
<reference evidence="4 5" key="1">
    <citation type="submission" date="2016-10" db="EMBL/GenBank/DDBJ databases">
        <authorList>
            <person name="de Groot N.N."/>
        </authorList>
    </citation>
    <scope>NUCLEOTIDE SEQUENCE [LARGE SCALE GENOMIC DNA]</scope>
    <source>
        <strain evidence="4 5">M79</strain>
    </source>
</reference>
<organism evidence="4 5">
    <name type="scientific">Lactococcus garvieae</name>
    <dbReference type="NCBI Taxonomy" id="1363"/>
    <lineage>
        <taxon>Bacteria</taxon>
        <taxon>Bacillati</taxon>
        <taxon>Bacillota</taxon>
        <taxon>Bacilli</taxon>
        <taxon>Lactobacillales</taxon>
        <taxon>Streptococcaceae</taxon>
        <taxon>Lactococcus</taxon>
    </lineage>
</organism>
<feature type="compositionally biased region" description="Basic and acidic residues" evidence="1">
    <location>
        <begin position="1231"/>
        <end position="1248"/>
    </location>
</feature>
<name>A0A1I4GHH9_9LACT</name>
<feature type="region of interest" description="Disordered" evidence="1">
    <location>
        <begin position="1231"/>
        <end position="1280"/>
    </location>
</feature>
<feature type="compositionally biased region" description="Basic and acidic residues" evidence="1">
    <location>
        <begin position="1066"/>
        <end position="1091"/>
    </location>
</feature>
<dbReference type="RefSeq" id="WP_074750874.1">
    <property type="nucleotide sequence ID" value="NZ_FOTJ01000004.1"/>
</dbReference>
<evidence type="ECO:0000313" key="4">
    <source>
        <dbReference type="EMBL" id="SFL28970.1"/>
    </source>
</evidence>
<keyword evidence="2" id="KW-0472">Membrane</keyword>
<feature type="domain" description="SpaA-like prealbumin fold" evidence="3">
    <location>
        <begin position="527"/>
        <end position="604"/>
    </location>
</feature>
<feature type="compositionally biased region" description="Basic and acidic residues" evidence="1">
    <location>
        <begin position="1263"/>
        <end position="1277"/>
    </location>
</feature>
<feature type="compositionally biased region" description="Polar residues" evidence="1">
    <location>
        <begin position="879"/>
        <end position="893"/>
    </location>
</feature>
<protein>
    <submittedName>
        <fullName evidence="4">Cna protein B-type domain-containing protein</fullName>
    </submittedName>
</protein>
<feature type="transmembrane region" description="Helical" evidence="2">
    <location>
        <begin position="29"/>
        <end position="49"/>
    </location>
</feature>
<dbReference type="InterPro" id="IPR013783">
    <property type="entry name" value="Ig-like_fold"/>
</dbReference>
<feature type="region of interest" description="Disordered" evidence="1">
    <location>
        <begin position="879"/>
        <end position="900"/>
    </location>
</feature>
<feature type="transmembrane region" description="Helical" evidence="2">
    <location>
        <begin position="1417"/>
        <end position="1435"/>
    </location>
</feature>
<accession>A0A1I4GHH9</accession>
<dbReference type="Proteomes" id="UP000181969">
    <property type="component" value="Unassembled WGS sequence"/>
</dbReference>
<feature type="region of interest" description="Disordered" evidence="1">
    <location>
        <begin position="1066"/>
        <end position="1125"/>
    </location>
</feature>
<gene>
    <name evidence="4" type="ORF">SAMN05216438_10416</name>
</gene>
<evidence type="ECO:0000259" key="3">
    <source>
        <dbReference type="Pfam" id="PF17802"/>
    </source>
</evidence>
<feature type="domain" description="SpaA-like prealbumin fold" evidence="3">
    <location>
        <begin position="705"/>
        <end position="748"/>
    </location>
</feature>
<keyword evidence="2" id="KW-0812">Transmembrane</keyword>
<evidence type="ECO:0000256" key="1">
    <source>
        <dbReference type="SAM" id="MobiDB-lite"/>
    </source>
</evidence>
<evidence type="ECO:0000256" key="2">
    <source>
        <dbReference type="SAM" id="Phobius"/>
    </source>
</evidence>
<dbReference type="Gene3D" id="2.60.40.10">
    <property type="entry name" value="Immunoglobulins"/>
    <property type="match status" value="3"/>
</dbReference>